<keyword evidence="4" id="KW-1185">Reference proteome</keyword>
<dbReference type="PANTHER" id="PTHR43628:SF1">
    <property type="entry name" value="CHITIN SYNTHASE REGULATORY FACTOR 2-RELATED"/>
    <property type="match status" value="1"/>
</dbReference>
<dbReference type="Proteomes" id="UP000279959">
    <property type="component" value="Chromosome"/>
</dbReference>
<name>A0A494W9U4_9SPHN</name>
<dbReference type="SUPFAM" id="SSF81901">
    <property type="entry name" value="HCP-like"/>
    <property type="match status" value="2"/>
</dbReference>
<dbReference type="Gene3D" id="1.25.40.10">
    <property type="entry name" value="Tetratricopeptide repeat domain"/>
    <property type="match status" value="2"/>
</dbReference>
<feature type="region of interest" description="Disordered" evidence="1">
    <location>
        <begin position="270"/>
        <end position="293"/>
    </location>
</feature>
<proteinExistence type="predicted"/>
<keyword evidence="2" id="KW-0472">Membrane</keyword>
<dbReference type="AlphaFoldDB" id="A0A494W9U4"/>
<accession>A0A494W9U4</accession>
<evidence type="ECO:0000256" key="2">
    <source>
        <dbReference type="SAM" id="Phobius"/>
    </source>
</evidence>
<protein>
    <submittedName>
        <fullName evidence="3">Sel1 repeat family protein</fullName>
    </submittedName>
</protein>
<organism evidence="3 4">
    <name type="scientific">Sphingobium amiense</name>
    <dbReference type="NCBI Taxonomy" id="135719"/>
    <lineage>
        <taxon>Bacteria</taxon>
        <taxon>Pseudomonadati</taxon>
        <taxon>Pseudomonadota</taxon>
        <taxon>Alphaproteobacteria</taxon>
        <taxon>Sphingomonadales</taxon>
        <taxon>Sphingomonadaceae</taxon>
        <taxon>Sphingobium</taxon>
    </lineage>
</organism>
<dbReference type="InterPro" id="IPR006597">
    <property type="entry name" value="Sel1-like"/>
</dbReference>
<feature type="compositionally biased region" description="Gly residues" evidence="1">
    <location>
        <begin position="270"/>
        <end position="282"/>
    </location>
</feature>
<sequence length="316" mass="33248">MSFNKPDAYAVDRREAALPQAPPQRLRRFSRVATLALALCIAGVGTTVALANPSLGEAVAAAQTGDARAQYMAGMMYLFGQGTRRDIPEGARWLQKSGEAGLPQAMVSLAGLYDVGVGVPFDPARAVQLRQQAARAGYAMARSQLDVDARLPGTRDYRRASVLTDLKLYAAAVPYARRSAAAGSLEGQELLGRAYHLGLGVGIDKVAAFKLYEQAATGGLVQAMRDVAFMYQFGEGVRPDRARALAYYDKAAAKGSTIARWEAANLRAGGNGTQRGGSGGSGDPYAAAQSQRCDGAGGRWQNGQCVVDGNGNTINP</sequence>
<evidence type="ECO:0000313" key="4">
    <source>
        <dbReference type="Proteomes" id="UP000279959"/>
    </source>
</evidence>
<keyword evidence="2" id="KW-0812">Transmembrane</keyword>
<keyword evidence="2" id="KW-1133">Transmembrane helix</keyword>
<evidence type="ECO:0000313" key="3">
    <source>
        <dbReference type="EMBL" id="BBD97205.1"/>
    </source>
</evidence>
<dbReference type="PANTHER" id="PTHR43628">
    <property type="entry name" value="ACTIVATOR OF C KINASE PROTEIN 1-RELATED"/>
    <property type="match status" value="1"/>
</dbReference>
<dbReference type="Pfam" id="PF08238">
    <property type="entry name" value="Sel1"/>
    <property type="match status" value="4"/>
</dbReference>
<reference evidence="3 4" key="1">
    <citation type="submission" date="2018-05" db="EMBL/GenBank/DDBJ databases">
        <title>Complete Genome Sequence of the Nonylphenol-Degrading Bacterium Sphingobium amiense DSM 16289T.</title>
        <authorList>
            <person name="Ootsuka M."/>
            <person name="Nishizawa T."/>
            <person name="Ohta H."/>
        </authorList>
    </citation>
    <scope>NUCLEOTIDE SEQUENCE [LARGE SCALE GENOMIC DNA]</scope>
    <source>
        <strain evidence="3 4">DSM 16289</strain>
    </source>
</reference>
<dbReference type="InterPro" id="IPR011990">
    <property type="entry name" value="TPR-like_helical_dom_sf"/>
</dbReference>
<feature type="transmembrane region" description="Helical" evidence="2">
    <location>
        <begin position="32"/>
        <end position="51"/>
    </location>
</feature>
<gene>
    <name evidence="3" type="ORF">SAMIE_1007060</name>
</gene>
<dbReference type="EMBL" id="AP018664">
    <property type="protein sequence ID" value="BBD97205.1"/>
    <property type="molecule type" value="Genomic_DNA"/>
</dbReference>
<dbReference type="KEGG" id="sami:SAMIE_1007060"/>
<evidence type="ECO:0000256" key="1">
    <source>
        <dbReference type="SAM" id="MobiDB-lite"/>
    </source>
</evidence>
<dbReference type="SMART" id="SM00671">
    <property type="entry name" value="SEL1"/>
    <property type="match status" value="4"/>
</dbReference>
<dbReference type="InterPro" id="IPR052945">
    <property type="entry name" value="Mitotic_Regulator"/>
</dbReference>